<feature type="region of interest" description="Disordered" evidence="1">
    <location>
        <begin position="137"/>
        <end position="162"/>
    </location>
</feature>
<keyword evidence="2" id="KW-0472">Membrane</keyword>
<keyword evidence="2" id="KW-1133">Transmembrane helix</keyword>
<dbReference type="EMBL" id="JAJFZQ010000006">
    <property type="protein sequence ID" value="MCC3266578.1"/>
    <property type="molecule type" value="Genomic_DNA"/>
</dbReference>
<protein>
    <submittedName>
        <fullName evidence="4">LPXTG cell wall anchor domain-containing protein</fullName>
    </submittedName>
</protein>
<sequence length="199" mass="18928">MKKTASALVLAGTLAFFGAGAANALENYPAPTPGGVSDPTVAPGATVTFSGSGFTPGEAIRVDVDYDNAPVVVPGTGVNGIIILAELVNTFTTNADAQGGFSTPVTLGEAGTYTLTATGLTSGKTITSTVSVDPAFANDGSGAGDGGSGDGSGAGTGGSDDADLANTGADSAMLLWGAAGIVAVGAGVASVAVARRKNA</sequence>
<feature type="transmembrane region" description="Helical" evidence="2">
    <location>
        <begin position="173"/>
        <end position="194"/>
    </location>
</feature>
<dbReference type="RefSeq" id="WP_227891392.1">
    <property type="nucleotide sequence ID" value="NZ_JAJFZQ010000006.1"/>
</dbReference>
<name>A0ABS8GJN2_9MICC</name>
<proteinExistence type="predicted"/>
<keyword evidence="5" id="KW-1185">Reference proteome</keyword>
<evidence type="ECO:0000256" key="2">
    <source>
        <dbReference type="SAM" id="Phobius"/>
    </source>
</evidence>
<feature type="signal peptide" evidence="3">
    <location>
        <begin position="1"/>
        <end position="21"/>
    </location>
</feature>
<gene>
    <name evidence="4" type="ORF">LJ752_11055</name>
</gene>
<accession>A0ABS8GJN2</accession>
<feature type="chain" id="PRO_5046779705" evidence="3">
    <location>
        <begin position="22"/>
        <end position="199"/>
    </location>
</feature>
<keyword evidence="2" id="KW-0812">Transmembrane</keyword>
<dbReference type="Gene3D" id="2.60.40.230">
    <property type="entry name" value="Neocarzinostatin-like"/>
    <property type="match status" value="1"/>
</dbReference>
<evidence type="ECO:0000256" key="1">
    <source>
        <dbReference type="SAM" id="MobiDB-lite"/>
    </source>
</evidence>
<evidence type="ECO:0000313" key="5">
    <source>
        <dbReference type="Proteomes" id="UP001139168"/>
    </source>
</evidence>
<evidence type="ECO:0000313" key="4">
    <source>
        <dbReference type="EMBL" id="MCC3266578.1"/>
    </source>
</evidence>
<keyword evidence="3" id="KW-0732">Signal</keyword>
<evidence type="ECO:0000256" key="3">
    <source>
        <dbReference type="SAM" id="SignalP"/>
    </source>
</evidence>
<dbReference type="NCBIfam" id="TIGR01167">
    <property type="entry name" value="LPXTG_anchor"/>
    <property type="match status" value="1"/>
</dbReference>
<comment type="caution">
    <text evidence="4">The sequence shown here is derived from an EMBL/GenBank/DDBJ whole genome shotgun (WGS) entry which is preliminary data.</text>
</comment>
<organism evidence="4 5">
    <name type="scientific">Arthrobacter gengyunqii</name>
    <dbReference type="NCBI Taxonomy" id="2886940"/>
    <lineage>
        <taxon>Bacteria</taxon>
        <taxon>Bacillati</taxon>
        <taxon>Actinomycetota</taxon>
        <taxon>Actinomycetes</taxon>
        <taxon>Micrococcales</taxon>
        <taxon>Micrococcaceae</taxon>
        <taxon>Arthrobacter</taxon>
    </lineage>
</organism>
<dbReference type="Proteomes" id="UP001139168">
    <property type="component" value="Unassembled WGS sequence"/>
</dbReference>
<feature type="compositionally biased region" description="Gly residues" evidence="1">
    <location>
        <begin position="141"/>
        <end position="158"/>
    </location>
</feature>
<reference evidence="4" key="1">
    <citation type="submission" date="2021-10" db="EMBL/GenBank/DDBJ databases">
        <title>Novel species in genus Arthrobacter.</title>
        <authorList>
            <person name="Liu Y."/>
        </authorList>
    </citation>
    <scope>NUCLEOTIDE SEQUENCE</scope>
    <source>
        <strain evidence="4">Zg-Y786</strain>
    </source>
</reference>